<reference evidence="1 2" key="1">
    <citation type="submission" date="2017-10" db="EMBL/GenBank/DDBJ databases">
        <title>Development of genomic resources for the powdery mildew, Erysiphe pulchra.</title>
        <authorList>
            <person name="Wadl P.A."/>
            <person name="Mack B.M."/>
            <person name="Moore G."/>
            <person name="Beltz S.B."/>
        </authorList>
    </citation>
    <scope>NUCLEOTIDE SEQUENCE [LARGE SCALE GENOMIC DNA]</scope>
    <source>
        <strain evidence="1">Cflorida</strain>
    </source>
</reference>
<gene>
    <name evidence="1" type="ORF">EPUL_000524</name>
</gene>
<keyword evidence="2" id="KW-1185">Reference proteome</keyword>
<protein>
    <submittedName>
        <fullName evidence="1">Uncharacterized protein</fullName>
    </submittedName>
</protein>
<accession>A0A2S4Q1H8</accession>
<evidence type="ECO:0000313" key="2">
    <source>
        <dbReference type="Proteomes" id="UP000237438"/>
    </source>
</evidence>
<dbReference type="OrthoDB" id="3611560at2759"/>
<name>A0A2S4Q1H8_9PEZI</name>
<evidence type="ECO:0000313" key="1">
    <source>
        <dbReference type="EMBL" id="POS88107.1"/>
    </source>
</evidence>
<sequence>MSTKSTTKRSALLEADIRLYLRIAKDHDWRLLAPCGVRKLLCSYLNCAPSEITKITRTATGFALTSKDEEIRKKRLLHNNERLALQGAKLEPVSNLVTCRIATVPKRLDK</sequence>
<proteinExistence type="predicted"/>
<dbReference type="AlphaFoldDB" id="A0A2S4Q1H8"/>
<organism evidence="1 2">
    <name type="scientific">Erysiphe pulchra</name>
    <dbReference type="NCBI Taxonomy" id="225359"/>
    <lineage>
        <taxon>Eukaryota</taxon>
        <taxon>Fungi</taxon>
        <taxon>Dikarya</taxon>
        <taxon>Ascomycota</taxon>
        <taxon>Pezizomycotina</taxon>
        <taxon>Leotiomycetes</taxon>
        <taxon>Erysiphales</taxon>
        <taxon>Erysiphaceae</taxon>
        <taxon>Erysiphe</taxon>
    </lineage>
</organism>
<comment type="caution">
    <text evidence="1">The sequence shown here is derived from an EMBL/GenBank/DDBJ whole genome shotgun (WGS) entry which is preliminary data.</text>
</comment>
<dbReference type="EMBL" id="PEDP01000031">
    <property type="protein sequence ID" value="POS88107.1"/>
    <property type="molecule type" value="Genomic_DNA"/>
</dbReference>
<dbReference type="Proteomes" id="UP000237438">
    <property type="component" value="Unassembled WGS sequence"/>
</dbReference>